<protein>
    <recommendedName>
        <fullName evidence="9">Phosphoglycerate mutase</fullName>
        <ecNumber evidence="9">5.4.2.11</ecNumber>
        <ecNumber evidence="9">5.4.2.4</ecNumber>
    </recommendedName>
</protein>
<evidence type="ECO:0000256" key="4">
    <source>
        <dbReference type="ARBA" id="ARBA00023152"/>
    </source>
</evidence>
<dbReference type="CDD" id="cd07067">
    <property type="entry name" value="HP_PGM_like"/>
    <property type="match status" value="1"/>
</dbReference>
<dbReference type="GO" id="GO:0004082">
    <property type="term" value="F:bisphosphoglycerate mutase activity"/>
    <property type="evidence" value="ECO:0007669"/>
    <property type="project" value="UniProtKB-EC"/>
</dbReference>
<dbReference type="NCBIfam" id="TIGR01258">
    <property type="entry name" value="pgm_1"/>
    <property type="match status" value="1"/>
</dbReference>
<evidence type="ECO:0000256" key="9">
    <source>
        <dbReference type="RuleBase" id="RU004511"/>
    </source>
</evidence>
<evidence type="ECO:0000256" key="1">
    <source>
        <dbReference type="ARBA" id="ARBA00000380"/>
    </source>
</evidence>
<dbReference type="GO" id="GO:0006096">
    <property type="term" value="P:glycolytic process"/>
    <property type="evidence" value="ECO:0007669"/>
    <property type="project" value="UniProtKB-KW"/>
</dbReference>
<feature type="binding site" evidence="7">
    <location>
        <begin position="64"/>
        <end position="71"/>
    </location>
    <ligand>
        <name>substrate</name>
    </ligand>
</feature>
<reference evidence="10" key="2">
    <citation type="journal article" date="2015" name="Gigascience">
        <title>Reconstructing a comprehensive transcriptome assembly of a white-pupal translocated strain of the pest fruit fly Bactrocera cucurbitae.</title>
        <authorList>
            <person name="Sim S.B."/>
            <person name="Calla B."/>
            <person name="Hall B."/>
            <person name="DeRego T."/>
            <person name="Geib S.M."/>
        </authorList>
    </citation>
    <scope>NUCLEOTIDE SEQUENCE</scope>
</reference>
<dbReference type="Gene3D" id="3.40.50.1240">
    <property type="entry name" value="Phosphoglycerate mutase-like"/>
    <property type="match status" value="1"/>
</dbReference>
<dbReference type="PANTHER" id="PTHR11931">
    <property type="entry name" value="PHOSPHOGLYCERATE MUTASE"/>
    <property type="match status" value="1"/>
</dbReference>
<gene>
    <name evidence="10" type="primary">PGAM2_2</name>
    <name evidence="10" type="ORF">g.29610</name>
</gene>
<feature type="site" description="Transition state stabilizer" evidence="8">
    <location>
        <position position="241"/>
    </location>
</feature>
<dbReference type="PROSITE" id="PS00175">
    <property type="entry name" value="PG_MUTASE"/>
    <property type="match status" value="1"/>
</dbReference>
<feature type="binding site" evidence="7">
    <location>
        <position position="155"/>
    </location>
    <ligand>
        <name>substrate</name>
    </ligand>
</feature>
<comment type="catalytic activity">
    <reaction evidence="1 9">
        <text>(2R)-2-phosphoglycerate = (2R)-3-phosphoglycerate</text>
        <dbReference type="Rhea" id="RHEA:15901"/>
        <dbReference type="ChEBI" id="CHEBI:58272"/>
        <dbReference type="ChEBI" id="CHEBI:58289"/>
        <dbReference type="EC" id="5.4.2.11"/>
    </reaction>
</comment>
<dbReference type="InterPro" id="IPR005952">
    <property type="entry name" value="Phosphogly_mut1"/>
</dbReference>
<keyword evidence="5 9" id="KW-0413">Isomerase</keyword>
<reference evidence="10" key="1">
    <citation type="submission" date="2014-11" db="EMBL/GenBank/DDBJ databases">
        <authorList>
            <person name="Geib S."/>
        </authorList>
    </citation>
    <scope>NUCLEOTIDE SEQUENCE</scope>
</reference>
<evidence type="ECO:0000256" key="7">
    <source>
        <dbReference type="PIRSR" id="PIRSR613078-2"/>
    </source>
</evidence>
<dbReference type="GO" id="GO:0016791">
    <property type="term" value="F:phosphatase activity"/>
    <property type="evidence" value="ECO:0007669"/>
    <property type="project" value="UniProtKB-ARBA"/>
</dbReference>
<dbReference type="FunFam" id="3.40.50.1240:FF:000003">
    <property type="entry name" value="2,3-bisphosphoglycerate-dependent phosphoglycerate mutase"/>
    <property type="match status" value="1"/>
</dbReference>
<feature type="active site" description="Proton donor/acceptor" evidence="6">
    <location>
        <position position="144"/>
    </location>
</feature>
<feature type="binding site" evidence="7">
    <location>
        <begin position="144"/>
        <end position="147"/>
    </location>
    <ligand>
        <name>substrate</name>
    </ligand>
</feature>
<feature type="binding site" evidence="7">
    <location>
        <begin position="171"/>
        <end position="172"/>
    </location>
    <ligand>
        <name>substrate</name>
    </ligand>
</feature>
<dbReference type="SMART" id="SM00855">
    <property type="entry name" value="PGAM"/>
    <property type="match status" value="1"/>
</dbReference>
<dbReference type="InterPro" id="IPR001345">
    <property type="entry name" value="PG/BPGM_mutase_AS"/>
</dbReference>
<dbReference type="SUPFAM" id="SSF53254">
    <property type="entry name" value="Phosphoglycerate mutase-like"/>
    <property type="match status" value="1"/>
</dbReference>
<dbReference type="AlphaFoldDB" id="A0A0A1X3P4"/>
<feature type="active site" description="Tele-phosphohistidine intermediate" evidence="6">
    <location>
        <position position="65"/>
    </location>
</feature>
<dbReference type="Pfam" id="PF00300">
    <property type="entry name" value="His_Phos_1"/>
    <property type="match status" value="2"/>
</dbReference>
<dbReference type="HAMAP" id="MF_01039">
    <property type="entry name" value="PGAM_GpmA"/>
    <property type="match status" value="1"/>
</dbReference>
<evidence type="ECO:0000256" key="6">
    <source>
        <dbReference type="PIRSR" id="PIRSR613078-1"/>
    </source>
</evidence>
<dbReference type="InterPro" id="IPR029033">
    <property type="entry name" value="His_PPase_superfam"/>
</dbReference>
<comment type="similarity">
    <text evidence="3 9">Belongs to the phosphoglycerate mutase family. BPG-dependent PGAM subfamily.</text>
</comment>
<keyword evidence="4 9" id="KW-0324">Glycolysis</keyword>
<evidence type="ECO:0000256" key="3">
    <source>
        <dbReference type="ARBA" id="ARBA00006717"/>
    </source>
</evidence>
<evidence type="ECO:0000256" key="5">
    <source>
        <dbReference type="ARBA" id="ARBA00023235"/>
    </source>
</evidence>
<organism evidence="10">
    <name type="scientific">Zeugodacus cucurbitae</name>
    <name type="common">Melon fruit fly</name>
    <name type="synonym">Bactrocera cucurbitae</name>
    <dbReference type="NCBI Taxonomy" id="28588"/>
    <lineage>
        <taxon>Eukaryota</taxon>
        <taxon>Metazoa</taxon>
        <taxon>Ecdysozoa</taxon>
        <taxon>Arthropoda</taxon>
        <taxon>Hexapoda</taxon>
        <taxon>Insecta</taxon>
        <taxon>Pterygota</taxon>
        <taxon>Neoptera</taxon>
        <taxon>Endopterygota</taxon>
        <taxon>Diptera</taxon>
        <taxon>Brachycera</taxon>
        <taxon>Muscomorpha</taxon>
        <taxon>Tephritoidea</taxon>
        <taxon>Tephritidae</taxon>
        <taxon>Zeugodacus</taxon>
        <taxon>Zeugodacus</taxon>
    </lineage>
</organism>
<evidence type="ECO:0000313" key="10">
    <source>
        <dbReference type="EMBL" id="JAD05959.1"/>
    </source>
</evidence>
<sequence>MAENKLLRRAVVISAMAALVAAGAGMLHKRAQPNYNKDRRFKSVCPAAKAKQINMKTNQLVIIRHGESEWNKLNLFCGWHDADLSEQGAKDAINTSAIALRESNLKFDIAYSSALVRARQSLSIILKELNLCDLEVVSDWHLNERHYGNLTGYNKRDLANKYGEEQVQSWRRKYDVLPPAITPDNPYYHSIRNNPSFKNIPAAEFPDTESLKVLMQRVIPYFENVIFKQVLAGKRVLIIAHGTVARALIKHIDKVSDENISTVNVPNSIPCVFEFNMETGEKVGKTTFLADENFLNEQIQKTASIGESNK</sequence>
<dbReference type="OrthoDB" id="354304at2759"/>
<accession>A0A0A1X3P4</accession>
<dbReference type="EMBL" id="GBXI01008333">
    <property type="protein sequence ID" value="JAD05959.1"/>
    <property type="molecule type" value="Transcribed_RNA"/>
</dbReference>
<evidence type="ECO:0000256" key="2">
    <source>
        <dbReference type="ARBA" id="ARBA00000505"/>
    </source>
</evidence>
<evidence type="ECO:0000256" key="8">
    <source>
        <dbReference type="PIRSR" id="PIRSR613078-3"/>
    </source>
</evidence>
<feature type="binding site" evidence="7">
    <location>
        <position position="117"/>
    </location>
    <ligand>
        <name>substrate</name>
    </ligand>
</feature>
<comment type="catalytic activity">
    <reaction evidence="2 9">
        <text>(2R)-3-phospho-glyceroyl phosphate = (2R)-2,3-bisphosphoglycerate + H(+)</text>
        <dbReference type="Rhea" id="RHEA:17765"/>
        <dbReference type="ChEBI" id="CHEBI:15378"/>
        <dbReference type="ChEBI" id="CHEBI:57604"/>
        <dbReference type="ChEBI" id="CHEBI:58248"/>
        <dbReference type="EC" id="5.4.2.4"/>
    </reaction>
</comment>
<proteinExistence type="inferred from homology"/>
<dbReference type="EC" id="5.4.2.11" evidence="9"/>
<dbReference type="GO" id="GO:0004619">
    <property type="term" value="F:phosphoglycerate mutase activity"/>
    <property type="evidence" value="ECO:0007669"/>
    <property type="project" value="UniProtKB-EC"/>
</dbReference>
<name>A0A0A1X3P4_ZEUCU</name>
<dbReference type="InterPro" id="IPR013078">
    <property type="entry name" value="His_Pase_superF_clade-1"/>
</dbReference>
<dbReference type="EC" id="5.4.2.4" evidence="9"/>